<sequence>MSKREHGPEDTSRPPKRARPDHAQPAQPAEEIWSSRQLQDLLAFRQDGLQELRHGIASLKAFLENILYHREDDNRGRHLSILRDFLDSQKPKDSQDTERPFLTQLWQAWSFANQNNNDYLASSLCAIFALILKTVSSLLDFREIGGLLCRTVLQHQHLRLVKRSLDAPKHKDFLISPSLRLLTELTSFDGGVFAREVYKRREQTFDLSALRKHLGLFKTDVSQEEAKRKPAMRTLTVRYILTHLKYQPEGGRIDILKQRPLCGSLFQYLREDPADLVLELLRTVEQNVFKDKTLPRSAKAALLTQQHLERVTEIATRSETDANVANAALEWLKVVSSNSSYGVLRASGWYPPGTTKAEHNLSLANDAIDLGIDSLEFYEDAANFQVRNTTLLSWILTLRPQSDNRERELVLTCFKSAPELVHAYFREKGFQLDPKLTNTWIGYASFVFEVIGLPVPTKLGHTEDGGFADVPPQITIVLDSVIPKPLTQKVLTRCINQSSGLVTFFALRLLVLSFQKLVNIQAQFKEAVAGSGNSKLWQEASTRLQDRFTEQCPKMKDIINTFRQTSDDQEHILQREAVTRLLSLYYEVIPVQALEEQFDVSGPLTAALLREESPAAGEGEVNAMRSLELEHLLNIARHSASMRWFHTQGGLKFSPFVTLLRLHAKQPESRLVRSMLGDVLYEQGLLNRGQDASKPSPLDAFVASVILGKDESDAVFTFLDDCLSRGSRQPVKYLDCLEGQKLTISSESSTPSLLVEVLREQAPFAAEKLSGAAKAAVMAWTQNFVSLLAFTNDKGPLLDTISASITKLDGGKKTNHSTGYDALLAQVRLPETTETNASVNEAGSSEQHANQIPFAAVPVESANHPEIFKWQQKDLDIAIEDGDIDALILCLCSEHTDIRHQARAQLSNLVGKIQASDLETKDQLRILLGELLETYEQHITEHQSSPLPYLVGTFGVRSLHVLADPIHFMYPKVNRYLMRSPQWRINRMPGYWMENTILSQPEEDDAYWKEVQWVADWLVDGLRTAGDMDLLRRSGAFERVMALYASPAASDKLVRSKVLELVYRAAVVDANTLVTRTGCLAWLETIGSGALQKRLREFVLEKADKDRLRHWAGVEVDGMDV</sequence>
<reference evidence="5 6" key="1">
    <citation type="journal article" date="2020" name="Microbiol. Resour. Announc.">
        <title>Draft Genome Sequence of a Cladosporium Species Isolated from the Mesophotic Ascidian Didemnum maculosum.</title>
        <authorList>
            <person name="Gioti A."/>
            <person name="Siaperas R."/>
            <person name="Nikolaivits E."/>
            <person name="Le Goff G."/>
            <person name="Ouazzani J."/>
            <person name="Kotoulas G."/>
            <person name="Topakas E."/>
        </authorList>
    </citation>
    <scope>NUCLEOTIDE SEQUENCE [LARGE SCALE GENOMIC DNA]</scope>
    <source>
        <strain evidence="5 6">TM138-S3</strain>
    </source>
</reference>
<dbReference type="AlphaFoldDB" id="A0AB34KRK6"/>
<feature type="domain" description="URB1 C-terminal" evidence="3">
    <location>
        <begin position="886"/>
        <end position="1082"/>
    </location>
</feature>
<feature type="region of interest" description="Disordered" evidence="1">
    <location>
        <begin position="1"/>
        <end position="31"/>
    </location>
</feature>
<dbReference type="GO" id="GO:0000466">
    <property type="term" value="P:maturation of 5.8S rRNA from tricistronic rRNA transcript (SSU-rRNA, 5.8S rRNA, LSU-rRNA)"/>
    <property type="evidence" value="ECO:0007669"/>
    <property type="project" value="TreeGrafter"/>
</dbReference>
<dbReference type="InterPro" id="IPR021714">
    <property type="entry name" value="URB1_N"/>
</dbReference>
<gene>
    <name evidence="5" type="ORF">WHR41_03826</name>
</gene>
<feature type="domain" description="URB1 N-terminal" evidence="2">
    <location>
        <begin position="102"/>
        <end position="443"/>
    </location>
</feature>
<organism evidence="5 6">
    <name type="scientific">Cladosporium halotolerans</name>
    <dbReference type="NCBI Taxonomy" id="1052096"/>
    <lineage>
        <taxon>Eukaryota</taxon>
        <taxon>Fungi</taxon>
        <taxon>Dikarya</taxon>
        <taxon>Ascomycota</taxon>
        <taxon>Pezizomycotina</taxon>
        <taxon>Dothideomycetes</taxon>
        <taxon>Dothideomycetidae</taxon>
        <taxon>Cladosporiales</taxon>
        <taxon>Cladosporiaceae</taxon>
        <taxon>Cladosporium</taxon>
    </lineage>
</organism>
<feature type="domain" description="URB1 central HEAT repeat" evidence="4">
    <location>
        <begin position="639"/>
        <end position="808"/>
    </location>
</feature>
<dbReference type="InterPro" id="IPR016024">
    <property type="entry name" value="ARM-type_fold"/>
</dbReference>
<dbReference type="PANTHER" id="PTHR13500">
    <property type="entry name" value="NUCLEOLAR PRERIBOSOMAL-ASSOCIATED PROTEIN 1"/>
    <property type="match status" value="1"/>
</dbReference>
<dbReference type="GO" id="GO:0000463">
    <property type="term" value="P:maturation of LSU-rRNA from tricistronic rRNA transcript (SSU-rRNA, 5.8S rRNA, LSU-rRNA)"/>
    <property type="evidence" value="ECO:0007669"/>
    <property type="project" value="TreeGrafter"/>
</dbReference>
<evidence type="ECO:0000313" key="5">
    <source>
        <dbReference type="EMBL" id="KAL1587490.1"/>
    </source>
</evidence>
<proteinExistence type="predicted"/>
<dbReference type="Proteomes" id="UP000803884">
    <property type="component" value="Unassembled WGS sequence"/>
</dbReference>
<comment type="caution">
    <text evidence="5">The sequence shown here is derived from an EMBL/GenBank/DDBJ whole genome shotgun (WGS) entry which is preliminary data.</text>
</comment>
<dbReference type="Pfam" id="PF16201">
    <property type="entry name" value="NopRA1"/>
    <property type="match status" value="1"/>
</dbReference>
<name>A0AB34KRK6_9PEZI</name>
<dbReference type="InterPro" id="IPR039844">
    <property type="entry name" value="URB1"/>
</dbReference>
<dbReference type="GO" id="GO:0005730">
    <property type="term" value="C:nucleolus"/>
    <property type="evidence" value="ECO:0007669"/>
    <property type="project" value="TreeGrafter"/>
</dbReference>
<protein>
    <recommendedName>
        <fullName evidence="7">Nucleolar pre-ribosomal-associated protein 1</fullName>
    </recommendedName>
</protein>
<dbReference type="Pfam" id="PF26140">
    <property type="entry name" value="HEAT_URB1"/>
    <property type="match status" value="1"/>
</dbReference>
<evidence type="ECO:0000259" key="2">
    <source>
        <dbReference type="Pfam" id="PF11707"/>
    </source>
</evidence>
<accession>A0AB34KRK6</accession>
<dbReference type="InterPro" id="IPR032436">
    <property type="entry name" value="URB1_C"/>
</dbReference>
<evidence type="ECO:0000259" key="3">
    <source>
        <dbReference type="Pfam" id="PF16201"/>
    </source>
</evidence>
<dbReference type="SUPFAM" id="SSF48371">
    <property type="entry name" value="ARM repeat"/>
    <property type="match status" value="1"/>
</dbReference>
<evidence type="ECO:0008006" key="7">
    <source>
        <dbReference type="Google" id="ProtNLM"/>
    </source>
</evidence>
<dbReference type="Pfam" id="PF11707">
    <property type="entry name" value="Npa1"/>
    <property type="match status" value="1"/>
</dbReference>
<evidence type="ECO:0000259" key="4">
    <source>
        <dbReference type="Pfam" id="PF26140"/>
    </source>
</evidence>
<dbReference type="GeneID" id="96005270"/>
<dbReference type="InterPro" id="IPR059018">
    <property type="entry name" value="HEAT_URB1"/>
</dbReference>
<dbReference type="RefSeq" id="XP_069230595.1">
    <property type="nucleotide sequence ID" value="XM_069372432.1"/>
</dbReference>
<keyword evidence="6" id="KW-1185">Reference proteome</keyword>
<evidence type="ECO:0000313" key="6">
    <source>
        <dbReference type="Proteomes" id="UP000803884"/>
    </source>
</evidence>
<dbReference type="EMBL" id="JAAQHG020000010">
    <property type="protein sequence ID" value="KAL1587490.1"/>
    <property type="molecule type" value="Genomic_DNA"/>
</dbReference>
<feature type="compositionally biased region" description="Basic and acidic residues" evidence="1">
    <location>
        <begin position="1"/>
        <end position="22"/>
    </location>
</feature>
<dbReference type="PANTHER" id="PTHR13500:SF0">
    <property type="entry name" value="NUCLEOLAR PRE-RIBOSOMAL-ASSOCIATED PROTEIN 1"/>
    <property type="match status" value="1"/>
</dbReference>
<evidence type="ECO:0000256" key="1">
    <source>
        <dbReference type="SAM" id="MobiDB-lite"/>
    </source>
</evidence>